<sequence length="70" mass="7696">MEGQTVKAILFDLDNTLIETSRAGAVAIQKTSELLKSSLGLDDDTVSSICDKFKLSFSGELRPISRQIHR</sequence>
<dbReference type="EMBL" id="CM043806">
    <property type="protein sequence ID" value="KAI4812621.1"/>
    <property type="molecule type" value="Genomic_DNA"/>
</dbReference>
<evidence type="ECO:0000313" key="2">
    <source>
        <dbReference type="Proteomes" id="UP001057452"/>
    </source>
</evidence>
<keyword evidence="2" id="KW-1185">Reference proteome</keyword>
<comment type="caution">
    <text evidence="1">The sequence shown here is derived from an EMBL/GenBank/DDBJ whole genome shotgun (WGS) entry which is preliminary data.</text>
</comment>
<protein>
    <submittedName>
        <fullName evidence="1">Uncharacterized protein</fullName>
    </submittedName>
</protein>
<accession>A0ACB9WI73</accession>
<dbReference type="Proteomes" id="UP001057452">
    <property type="component" value="Chromosome 22"/>
</dbReference>
<name>A0ACB9WI73_CHAAC</name>
<proteinExistence type="predicted"/>
<gene>
    <name evidence="1" type="ORF">KUCAC02_023991</name>
</gene>
<evidence type="ECO:0000313" key="1">
    <source>
        <dbReference type="EMBL" id="KAI4812621.1"/>
    </source>
</evidence>
<organism evidence="1 2">
    <name type="scientific">Chaenocephalus aceratus</name>
    <name type="common">Blackfin icefish</name>
    <name type="synonym">Chaenichthys aceratus</name>
    <dbReference type="NCBI Taxonomy" id="36190"/>
    <lineage>
        <taxon>Eukaryota</taxon>
        <taxon>Metazoa</taxon>
        <taxon>Chordata</taxon>
        <taxon>Craniata</taxon>
        <taxon>Vertebrata</taxon>
        <taxon>Euteleostomi</taxon>
        <taxon>Actinopterygii</taxon>
        <taxon>Neopterygii</taxon>
        <taxon>Teleostei</taxon>
        <taxon>Neoteleostei</taxon>
        <taxon>Acanthomorphata</taxon>
        <taxon>Eupercaria</taxon>
        <taxon>Perciformes</taxon>
        <taxon>Notothenioidei</taxon>
        <taxon>Channichthyidae</taxon>
        <taxon>Chaenocephalus</taxon>
    </lineage>
</organism>
<reference evidence="1" key="1">
    <citation type="submission" date="2022-05" db="EMBL/GenBank/DDBJ databases">
        <title>Chromosome-level genome of Chaenocephalus aceratus.</title>
        <authorList>
            <person name="Park H."/>
        </authorList>
    </citation>
    <scope>NUCLEOTIDE SEQUENCE</scope>
    <source>
        <strain evidence="1">KU_202001</strain>
    </source>
</reference>